<evidence type="ECO:0000313" key="1">
    <source>
        <dbReference type="EMBL" id="KAK4499591.1"/>
    </source>
</evidence>
<sequence length="221" mass="24624">MASSSADPVVMLGWAGTRAAGSGIWVIERPTQAQLQIFRDADFPYREQASFADPVLMQRAGARFYNRITECPPAQAFVRSTIDPNNIPPLMFGFDRSNLPGGYILRNPAQSQIQVFRDAQYDFRGKALCADARLMEEAGAEQCADMNNVAEFVAIILRGSVGTSPARNVLPDLIHLGGMSFHINHDVPQDVSNEFYRLAEERGHNIPVEDIPEHLMRYRAE</sequence>
<proteinExistence type="predicted"/>
<reference evidence="1 2" key="1">
    <citation type="journal article" date="2023" name="G3 (Bethesda)">
        <title>A chromosome-level genome assembly of Zasmidium syzygii isolated from banana leaves.</title>
        <authorList>
            <person name="van Westerhoven A.C."/>
            <person name="Mehrabi R."/>
            <person name="Talebi R."/>
            <person name="Steentjes M.B.F."/>
            <person name="Corcolon B."/>
            <person name="Chong P.A."/>
            <person name="Kema G.H.J."/>
            <person name="Seidl M.F."/>
        </authorList>
    </citation>
    <scope>NUCLEOTIDE SEQUENCE [LARGE SCALE GENOMIC DNA]</scope>
    <source>
        <strain evidence="1 2">P124</strain>
    </source>
</reference>
<accession>A0ABR0EDL4</accession>
<organism evidence="1 2">
    <name type="scientific">Zasmidium cellare</name>
    <name type="common">Wine cellar mold</name>
    <name type="synonym">Racodium cellare</name>
    <dbReference type="NCBI Taxonomy" id="395010"/>
    <lineage>
        <taxon>Eukaryota</taxon>
        <taxon>Fungi</taxon>
        <taxon>Dikarya</taxon>
        <taxon>Ascomycota</taxon>
        <taxon>Pezizomycotina</taxon>
        <taxon>Dothideomycetes</taxon>
        <taxon>Dothideomycetidae</taxon>
        <taxon>Mycosphaerellales</taxon>
        <taxon>Mycosphaerellaceae</taxon>
        <taxon>Zasmidium</taxon>
    </lineage>
</organism>
<evidence type="ECO:0000313" key="2">
    <source>
        <dbReference type="Proteomes" id="UP001305779"/>
    </source>
</evidence>
<keyword evidence="2" id="KW-1185">Reference proteome</keyword>
<dbReference type="EMBL" id="JAXOVC010000007">
    <property type="protein sequence ID" value="KAK4499591.1"/>
    <property type="molecule type" value="Genomic_DNA"/>
</dbReference>
<comment type="caution">
    <text evidence="1">The sequence shown here is derived from an EMBL/GenBank/DDBJ whole genome shotgun (WGS) entry which is preliminary data.</text>
</comment>
<name>A0ABR0EDL4_ZASCE</name>
<gene>
    <name evidence="1" type="ORF">PRZ48_010109</name>
</gene>
<dbReference type="Proteomes" id="UP001305779">
    <property type="component" value="Unassembled WGS sequence"/>
</dbReference>
<protein>
    <submittedName>
        <fullName evidence="1">Uncharacterized protein</fullName>
    </submittedName>
</protein>